<reference evidence="4" key="1">
    <citation type="journal article" date="2019" name="bioRxiv">
        <title>Genomics, evolutionary history and diagnostics of the Alternaria alternata species group including apple and Asian pear pathotypes.</title>
        <authorList>
            <person name="Armitage A.D."/>
            <person name="Cockerton H.M."/>
            <person name="Sreenivasaprasad S."/>
            <person name="Woodhall J.W."/>
            <person name="Lane C.R."/>
            <person name="Harrison R.J."/>
            <person name="Clarkson J.P."/>
        </authorList>
    </citation>
    <scope>NUCLEOTIDE SEQUENCE [LARGE SCALE GENOMIC DNA]</scope>
    <source>
        <strain evidence="4">FERA 1177</strain>
    </source>
</reference>
<dbReference type="EMBL" id="PDXD01000135">
    <property type="protein sequence ID" value="RYN59487.1"/>
    <property type="molecule type" value="Genomic_DNA"/>
</dbReference>
<organism evidence="3 4">
    <name type="scientific">Alternaria alternata</name>
    <name type="common">Alternaria rot fungus</name>
    <name type="synonym">Torula alternata</name>
    <dbReference type="NCBI Taxonomy" id="5599"/>
    <lineage>
        <taxon>Eukaryota</taxon>
        <taxon>Fungi</taxon>
        <taxon>Dikarya</taxon>
        <taxon>Ascomycota</taxon>
        <taxon>Pezizomycotina</taxon>
        <taxon>Dothideomycetes</taxon>
        <taxon>Pleosporomycetidae</taxon>
        <taxon>Pleosporales</taxon>
        <taxon>Pleosporineae</taxon>
        <taxon>Pleosporaceae</taxon>
        <taxon>Alternaria</taxon>
        <taxon>Alternaria sect. Alternaria</taxon>
        <taxon>Alternaria alternata complex</taxon>
    </lineage>
</organism>
<sequence length="416" mass="46393">MADPLSTTASVVALVTVTVQSVKSLYETVSRFKGRDKTLQRLQDELQGIIGILDSLKEVAYAEASISTLLRGPIDRCSEVCKEFEESMRSFNQKDKAGFRDWAKLEFMRGDINEFIDTISGYKSTITVGLGTITIRAAKVSQQALDEYNEMIRDTVYELNVHLQRVDEKLQRYPNSNTSTTKVNLGDEKEVTQTCLRICEDAKEFLESLNRKSTVLQDGQNATGNGEQQSFEAQVLTRQALDKNRDSFANIIDHLQDRLQSLILKDGPKSDEERRRLLEDINTSKQCLEVCKIASEASPQKVYKVGEVIADGDSDQVVANTLADLFDVKKAISRNNAAQLVGSMSGEDLRFLAEKRYASRFGAFAPESSLTSHPARVGNTEGESCSTLHQTSSVTQAQPGFKREKASSNQMRKRMD</sequence>
<protein>
    <recommendedName>
        <fullName evidence="2">Azaphilone pigments biosynthesis cluster protein L N-terminal domain-containing protein</fullName>
    </recommendedName>
</protein>
<comment type="caution">
    <text evidence="3">The sequence shown here is derived from an EMBL/GenBank/DDBJ whole genome shotgun (WGS) entry which is preliminary data.</text>
</comment>
<evidence type="ECO:0000256" key="1">
    <source>
        <dbReference type="SAM" id="MobiDB-lite"/>
    </source>
</evidence>
<feature type="domain" description="Azaphilone pigments biosynthesis cluster protein L N-terminal" evidence="2">
    <location>
        <begin position="2"/>
        <end position="200"/>
    </location>
</feature>
<dbReference type="Pfam" id="PF17111">
    <property type="entry name" value="PigL_N"/>
    <property type="match status" value="1"/>
</dbReference>
<feature type="compositionally biased region" description="Polar residues" evidence="1">
    <location>
        <begin position="381"/>
        <end position="398"/>
    </location>
</feature>
<evidence type="ECO:0000313" key="4">
    <source>
        <dbReference type="Proteomes" id="UP000291422"/>
    </source>
</evidence>
<proteinExistence type="predicted"/>
<feature type="region of interest" description="Disordered" evidence="1">
    <location>
        <begin position="368"/>
        <end position="416"/>
    </location>
</feature>
<dbReference type="Proteomes" id="UP000291422">
    <property type="component" value="Unassembled WGS sequence"/>
</dbReference>
<dbReference type="InterPro" id="IPR031348">
    <property type="entry name" value="PigL_N"/>
</dbReference>
<accession>A0A4Q4MTJ8</accession>
<evidence type="ECO:0000313" key="3">
    <source>
        <dbReference type="EMBL" id="RYN59487.1"/>
    </source>
</evidence>
<dbReference type="AlphaFoldDB" id="A0A4Q4MTJ8"/>
<name>A0A4Q4MTJ8_ALTAL</name>
<evidence type="ECO:0000259" key="2">
    <source>
        <dbReference type="Pfam" id="PF17111"/>
    </source>
</evidence>
<gene>
    <name evidence="3" type="ORF">AA0117_g13118</name>
</gene>